<sequence>MKSASRTTPFTTDEVRRQNRYDHHPAGKRMCSKCQKVFDLNEDNFGVHRYYYDSEGNVKSVGWDGHCKPCMVKKRSEHNARIKNDPKWYCKKLVSQLKFRAKENNLPFDVTAEDLYGVLEQQGFTCKHTGVALDFTLKGDGNYPHRNFPSVDKRDPKLGYVRGNIAWVTYAVNRMKNDLTEEEFILFCKDIGRRYSDSV</sequence>
<reference evidence="2 3" key="1">
    <citation type="submission" date="2015-07" db="EMBL/GenBank/DDBJ databases">
        <title>Complete genome of Cronobacter phage PBES 02.</title>
        <authorList>
            <person name="Myung H."/>
        </authorList>
    </citation>
    <scope>NUCLEOTIDE SEQUENCE [LARGE SCALE GENOMIC DNA]</scope>
</reference>
<name>A0A0K1YA32_9CAUD</name>
<feature type="compositionally biased region" description="Polar residues" evidence="1">
    <location>
        <begin position="1"/>
        <end position="11"/>
    </location>
</feature>
<organism evidence="2 3">
    <name type="scientific">Cronobacter phage PBES 02</name>
    <dbReference type="NCBI Taxonomy" id="1684115"/>
    <lineage>
        <taxon>Viruses</taxon>
        <taxon>Duplodnaviria</taxon>
        <taxon>Heunggongvirae</taxon>
        <taxon>Uroviricota</taxon>
        <taxon>Caudoviricetes</taxon>
        <taxon>Vequintavirinae</taxon>
        <taxon>Certrevirus</taxon>
        <taxon>Certrevirus PBES02</taxon>
    </lineage>
</organism>
<dbReference type="RefSeq" id="YP_009188912.1">
    <property type="nucleotide sequence ID" value="NC_028672.1"/>
</dbReference>
<evidence type="ECO:0000313" key="2">
    <source>
        <dbReference type="EMBL" id="AKY03951.1"/>
    </source>
</evidence>
<dbReference type="Gene3D" id="3.30.40.220">
    <property type="match status" value="1"/>
</dbReference>
<dbReference type="Proteomes" id="UP000202736">
    <property type="component" value="Segment"/>
</dbReference>
<protein>
    <submittedName>
        <fullName evidence="2">Uncharacterized protein</fullName>
    </submittedName>
</protein>
<gene>
    <name evidence="2" type="ORF">ADU18_0048</name>
</gene>
<accession>A0A0K1YA32</accession>
<evidence type="ECO:0000256" key="1">
    <source>
        <dbReference type="SAM" id="MobiDB-lite"/>
    </source>
</evidence>
<evidence type="ECO:0000313" key="3">
    <source>
        <dbReference type="Proteomes" id="UP000202736"/>
    </source>
</evidence>
<dbReference type="EMBL" id="KT353109">
    <property type="protein sequence ID" value="AKY03951.1"/>
    <property type="molecule type" value="Genomic_DNA"/>
</dbReference>
<proteinExistence type="predicted"/>
<keyword evidence="3" id="KW-1185">Reference proteome</keyword>
<dbReference type="GeneID" id="26523267"/>
<feature type="compositionally biased region" description="Basic and acidic residues" evidence="1">
    <location>
        <begin position="13"/>
        <end position="25"/>
    </location>
</feature>
<feature type="region of interest" description="Disordered" evidence="1">
    <location>
        <begin position="1"/>
        <end position="27"/>
    </location>
</feature>
<dbReference type="KEGG" id="vg:26523267"/>